<dbReference type="SMART" id="SM00857">
    <property type="entry name" value="Resolvase"/>
    <property type="match status" value="1"/>
</dbReference>
<organism evidence="4">
    <name type="scientific">uncultured prokaryote</name>
    <dbReference type="NCBI Taxonomy" id="198431"/>
    <lineage>
        <taxon>unclassified sequences</taxon>
        <taxon>environmental samples</taxon>
    </lineage>
</organism>
<dbReference type="SUPFAM" id="SSF53041">
    <property type="entry name" value="Resolvase-like"/>
    <property type="match status" value="1"/>
</dbReference>
<evidence type="ECO:0000256" key="1">
    <source>
        <dbReference type="ARBA" id="ARBA00023125"/>
    </source>
</evidence>
<evidence type="ECO:0000259" key="3">
    <source>
        <dbReference type="PROSITE" id="PS51736"/>
    </source>
</evidence>
<evidence type="ECO:0000256" key="2">
    <source>
        <dbReference type="ARBA" id="ARBA00023172"/>
    </source>
</evidence>
<dbReference type="CDD" id="cd00338">
    <property type="entry name" value="Ser_Recombinase"/>
    <property type="match status" value="1"/>
</dbReference>
<keyword evidence="2" id="KW-0233">DNA recombination</keyword>
<geneLocation type="plasmid" evidence="4">
    <name>pRGRH0139</name>
</geneLocation>
<dbReference type="GO" id="GO:0003677">
    <property type="term" value="F:DNA binding"/>
    <property type="evidence" value="ECO:0007669"/>
    <property type="project" value="UniProtKB-KW"/>
</dbReference>
<name>A0A0H5PWB7_9ZZZZ</name>
<dbReference type="InterPro" id="IPR036162">
    <property type="entry name" value="Resolvase-like_N_sf"/>
</dbReference>
<dbReference type="InterPro" id="IPR050639">
    <property type="entry name" value="SSR_resolvase"/>
</dbReference>
<sequence>MGNIFAYMRISTKEDREMQKFSRQEVAIDRYAEENNLTITLKLKEDKSGKTFAGRTEWERMESLLHEGDTIIIKDISRFSRNVDEGVAKYLELMDEGVDLVFLDNFTLSTSYTRNLLDIAKREKNNGEHLLSEVQTFLIRILLISELERAEKERTTLIKRIKDGIQASDKTQGRKVGQLDKLTPELEADIKKYLSDRTITQTDLMKKHKVSRNTLKKYIQNVAETEEQ</sequence>
<dbReference type="PROSITE" id="PS51736">
    <property type="entry name" value="RECOMBINASES_3"/>
    <property type="match status" value="1"/>
</dbReference>
<reference evidence="4" key="1">
    <citation type="submission" date="2015-06" db="EMBL/GenBank/DDBJ databases">
        <authorList>
            <person name="Joergensen T."/>
        </authorList>
    </citation>
    <scope>NUCLEOTIDE SEQUENCE</scope>
    <source>
        <plasmid evidence="4">pRGRH0139</plasmid>
    </source>
</reference>
<dbReference type="InterPro" id="IPR006119">
    <property type="entry name" value="Resolv_N"/>
</dbReference>
<dbReference type="PANTHER" id="PTHR30461">
    <property type="entry name" value="DNA-INVERTASE FROM LAMBDOID PROPHAGE"/>
    <property type="match status" value="1"/>
</dbReference>
<feature type="domain" description="Resolvase/invertase-type recombinase catalytic" evidence="3">
    <location>
        <begin position="3"/>
        <end position="172"/>
    </location>
</feature>
<proteinExistence type="predicted"/>
<dbReference type="EMBL" id="LN852829">
    <property type="protein sequence ID" value="CRY94046.1"/>
    <property type="molecule type" value="Genomic_DNA"/>
</dbReference>
<keyword evidence="4" id="KW-0614">Plasmid</keyword>
<dbReference type="AlphaFoldDB" id="A0A0H5PWB7"/>
<evidence type="ECO:0000313" key="4">
    <source>
        <dbReference type="EMBL" id="CRY94046.1"/>
    </source>
</evidence>
<dbReference type="Pfam" id="PF00239">
    <property type="entry name" value="Resolvase"/>
    <property type="match status" value="1"/>
</dbReference>
<dbReference type="GO" id="GO:0000150">
    <property type="term" value="F:DNA strand exchange activity"/>
    <property type="evidence" value="ECO:0007669"/>
    <property type="project" value="InterPro"/>
</dbReference>
<dbReference type="Gene3D" id="3.40.50.1390">
    <property type="entry name" value="Resolvase, N-terminal catalytic domain"/>
    <property type="match status" value="1"/>
</dbReference>
<protein>
    <recommendedName>
        <fullName evidence="3">Resolvase/invertase-type recombinase catalytic domain-containing protein</fullName>
    </recommendedName>
</protein>
<keyword evidence="1" id="KW-0238">DNA-binding</keyword>
<dbReference type="PANTHER" id="PTHR30461:SF2">
    <property type="entry name" value="SERINE RECOMBINASE PINE-RELATED"/>
    <property type="match status" value="1"/>
</dbReference>
<accession>A0A0H5PWB7</accession>
<reference evidence="4" key="2">
    <citation type="submission" date="2015-07" db="EMBL/GenBank/DDBJ databases">
        <title>Plasmids, circular viruses and viroids from rat gut.</title>
        <authorList>
            <person name="Jorgensen T.J."/>
            <person name="Hansen M.A."/>
            <person name="Xu Z."/>
            <person name="Tabak M.A."/>
            <person name="Sorensen S.J."/>
            <person name="Hansen L.H."/>
        </authorList>
    </citation>
    <scope>NUCLEOTIDE SEQUENCE</scope>
    <source>
        <plasmid evidence="4">pRGRH0139</plasmid>
    </source>
</reference>